<evidence type="ECO:0000256" key="1">
    <source>
        <dbReference type="ARBA" id="ARBA00023186"/>
    </source>
</evidence>
<organism evidence="2 3">
    <name type="scientific">Helicobacter ganmani</name>
    <dbReference type="NCBI Taxonomy" id="60246"/>
    <lineage>
        <taxon>Bacteria</taxon>
        <taxon>Pseudomonadati</taxon>
        <taxon>Campylobacterota</taxon>
        <taxon>Epsilonproteobacteria</taxon>
        <taxon>Campylobacterales</taxon>
        <taxon>Helicobacteraceae</taxon>
        <taxon>Helicobacter</taxon>
    </lineage>
</organism>
<dbReference type="PANTHER" id="PTHR34227:SF11">
    <property type="entry name" value="CHAPERONE PROTEIN TORD"/>
    <property type="match status" value="1"/>
</dbReference>
<dbReference type="InterPro" id="IPR036411">
    <property type="entry name" value="TorD-like_sf"/>
</dbReference>
<dbReference type="Pfam" id="PF02613">
    <property type="entry name" value="Nitrate_red_del"/>
    <property type="match status" value="1"/>
</dbReference>
<dbReference type="RefSeq" id="WP_115552218.1">
    <property type="nucleotide sequence ID" value="NZ_CAORSE010000004.1"/>
</dbReference>
<protein>
    <recommendedName>
        <fullName evidence="4">Molecular chaperone TorD</fullName>
    </recommendedName>
</protein>
<dbReference type="InterPro" id="IPR050289">
    <property type="entry name" value="TorD/DmsD_chaperones"/>
</dbReference>
<dbReference type="OrthoDB" id="5323436at2"/>
<reference evidence="2 3" key="1">
    <citation type="submission" date="2018-04" db="EMBL/GenBank/DDBJ databases">
        <title>Novel Campyloabacter and Helicobacter Species and Strains.</title>
        <authorList>
            <person name="Mannion A.J."/>
            <person name="Shen Z."/>
            <person name="Fox J.G."/>
        </authorList>
    </citation>
    <scope>NUCLEOTIDE SEQUENCE [LARGE SCALE GENOMIC DNA]</scope>
    <source>
        <strain evidence="2 3">MIT 99-5101</strain>
    </source>
</reference>
<dbReference type="AlphaFoldDB" id="A0A3D8IAM0"/>
<dbReference type="InterPro" id="IPR020945">
    <property type="entry name" value="DMSO/NO3_reduct_chaperone"/>
</dbReference>
<dbReference type="EMBL" id="NXLS01000011">
    <property type="protein sequence ID" value="RDU61804.1"/>
    <property type="molecule type" value="Genomic_DNA"/>
</dbReference>
<dbReference type="SUPFAM" id="SSF89155">
    <property type="entry name" value="TorD-like"/>
    <property type="match status" value="1"/>
</dbReference>
<dbReference type="PANTHER" id="PTHR34227">
    <property type="entry name" value="CHAPERONE PROTEIN YCDY"/>
    <property type="match status" value="1"/>
</dbReference>
<keyword evidence="3" id="KW-1185">Reference proteome</keyword>
<dbReference type="Proteomes" id="UP000256650">
    <property type="component" value="Unassembled WGS sequence"/>
</dbReference>
<dbReference type="GeneID" id="82536370"/>
<evidence type="ECO:0008006" key="4">
    <source>
        <dbReference type="Google" id="ProtNLM"/>
    </source>
</evidence>
<name>A0A3D8IAM0_9HELI</name>
<dbReference type="Gene3D" id="1.10.3480.10">
    <property type="entry name" value="TorD-like"/>
    <property type="match status" value="1"/>
</dbReference>
<gene>
    <name evidence="2" type="ORF">CQA43_08765</name>
</gene>
<proteinExistence type="predicted"/>
<accession>A0A3D8IAM0</accession>
<evidence type="ECO:0000313" key="2">
    <source>
        <dbReference type="EMBL" id="RDU61804.1"/>
    </source>
</evidence>
<evidence type="ECO:0000313" key="3">
    <source>
        <dbReference type="Proteomes" id="UP000256650"/>
    </source>
</evidence>
<sequence>MLDNLSEQEQLNLKNARVLYYDFFNGLLVFEMLEERAGIAKEQLEILLNAPLNQEAEGSMLLLKQELEDNGIQNIKEEFSRLFALPFGGKQVGMHLSHYYENCIGGQSLLKIRALMKGSDVRVNTENFKETEEHLGFLCGFMRYLIEKENVELAKEVFLFSQKAFLGWVDELKARSDAKFYLALALIVESFMKFEMEFYS</sequence>
<keyword evidence="1" id="KW-0143">Chaperone</keyword>
<comment type="caution">
    <text evidence="2">The sequence shown here is derived from an EMBL/GenBank/DDBJ whole genome shotgun (WGS) entry which is preliminary data.</text>
</comment>